<proteinExistence type="predicted"/>
<comment type="caution">
    <text evidence="2">The sequence shown here is derived from an EMBL/GenBank/DDBJ whole genome shotgun (WGS) entry which is preliminary data.</text>
</comment>
<dbReference type="Proteomes" id="UP001597206">
    <property type="component" value="Unassembled WGS sequence"/>
</dbReference>
<sequence>MTDSSPAAEPTRAEVDNLAGATLLEFGASWCGHCQAAQPAIRSAMQLFPQVRHIKIEDGKGRRLGRSFHVKLWPTLIFLKEGIELTRLVRQSQAQELNDSLQSITAP</sequence>
<dbReference type="InterPro" id="IPR013766">
    <property type="entry name" value="Thioredoxin_domain"/>
</dbReference>
<organism evidence="2 3">
    <name type="scientific">Methylophilus flavus</name>
    <dbReference type="NCBI Taxonomy" id="640084"/>
    <lineage>
        <taxon>Bacteria</taxon>
        <taxon>Pseudomonadati</taxon>
        <taxon>Pseudomonadota</taxon>
        <taxon>Betaproteobacteria</taxon>
        <taxon>Nitrosomonadales</taxon>
        <taxon>Methylophilaceae</taxon>
        <taxon>Methylophilus</taxon>
    </lineage>
</organism>
<evidence type="ECO:0000259" key="1">
    <source>
        <dbReference type="PROSITE" id="PS51352"/>
    </source>
</evidence>
<accession>A0ABW3P9V5</accession>
<feature type="domain" description="Thioredoxin" evidence="1">
    <location>
        <begin position="1"/>
        <end position="106"/>
    </location>
</feature>
<dbReference type="RefSeq" id="WP_379033512.1">
    <property type="nucleotide sequence ID" value="NZ_JBHTLN010000001.1"/>
</dbReference>
<gene>
    <name evidence="2" type="ORF">ACFQ2T_09315</name>
</gene>
<reference evidence="3" key="1">
    <citation type="journal article" date="2019" name="Int. J. Syst. Evol. Microbiol.">
        <title>The Global Catalogue of Microorganisms (GCM) 10K type strain sequencing project: providing services to taxonomists for standard genome sequencing and annotation.</title>
        <authorList>
            <consortium name="The Broad Institute Genomics Platform"/>
            <consortium name="The Broad Institute Genome Sequencing Center for Infectious Disease"/>
            <person name="Wu L."/>
            <person name="Ma J."/>
        </authorList>
    </citation>
    <scope>NUCLEOTIDE SEQUENCE [LARGE SCALE GENOMIC DNA]</scope>
    <source>
        <strain evidence="3">CCUG 58411</strain>
    </source>
</reference>
<dbReference type="CDD" id="cd02947">
    <property type="entry name" value="TRX_family"/>
    <property type="match status" value="1"/>
</dbReference>
<dbReference type="InterPro" id="IPR036249">
    <property type="entry name" value="Thioredoxin-like_sf"/>
</dbReference>
<name>A0ABW3P9V5_9PROT</name>
<dbReference type="Pfam" id="PF00085">
    <property type="entry name" value="Thioredoxin"/>
    <property type="match status" value="1"/>
</dbReference>
<evidence type="ECO:0000313" key="3">
    <source>
        <dbReference type="Proteomes" id="UP001597206"/>
    </source>
</evidence>
<evidence type="ECO:0000313" key="2">
    <source>
        <dbReference type="EMBL" id="MFD1122699.1"/>
    </source>
</evidence>
<dbReference type="EMBL" id="JBHTLN010000001">
    <property type="protein sequence ID" value="MFD1122699.1"/>
    <property type="molecule type" value="Genomic_DNA"/>
</dbReference>
<dbReference type="SUPFAM" id="SSF52833">
    <property type="entry name" value="Thioredoxin-like"/>
    <property type="match status" value="1"/>
</dbReference>
<dbReference type="Gene3D" id="3.40.30.10">
    <property type="entry name" value="Glutaredoxin"/>
    <property type="match status" value="1"/>
</dbReference>
<protein>
    <submittedName>
        <fullName evidence="2">Thioredoxin family protein</fullName>
    </submittedName>
</protein>
<dbReference type="PROSITE" id="PS51352">
    <property type="entry name" value="THIOREDOXIN_2"/>
    <property type="match status" value="1"/>
</dbReference>
<keyword evidence="3" id="KW-1185">Reference proteome</keyword>